<dbReference type="GO" id="GO:0006508">
    <property type="term" value="P:proteolysis"/>
    <property type="evidence" value="ECO:0007669"/>
    <property type="project" value="InterPro"/>
</dbReference>
<evidence type="ECO:0000256" key="2">
    <source>
        <dbReference type="ARBA" id="ARBA00012489"/>
    </source>
</evidence>
<keyword evidence="7" id="KW-1185">Reference proteome</keyword>
<dbReference type="PANTHER" id="PTHR12792">
    <property type="entry name" value="EXTRA SPINDLE POLES 1-RELATED"/>
    <property type="match status" value="1"/>
</dbReference>
<reference evidence="6 7" key="1">
    <citation type="journal article" date="2011" name="Proc. Natl. Acad. Sci. U.S.A.">
        <title>Evolutionary erosion of yeast sex chromosomes by mating-type switching accidents.</title>
        <authorList>
            <person name="Gordon J.L."/>
            <person name="Armisen D."/>
            <person name="Proux-Wera E."/>
            <person name="Oheigeartaigh S.S."/>
            <person name="Byrne K.P."/>
            <person name="Wolfe K.H."/>
        </authorList>
    </citation>
    <scope>NUCLEOTIDE SEQUENCE [LARGE SCALE GENOMIC DNA]</scope>
    <source>
        <strain evidence="7">ATCC 10597 / BCRC 20456 / CBS 421 / NBRC 0211 / NRRL Y-12639</strain>
    </source>
</reference>
<dbReference type="GeneID" id="11497293"/>
<dbReference type="EMBL" id="HE580273">
    <property type="protein sequence ID" value="CCD25897.2"/>
    <property type="molecule type" value="Genomic_DNA"/>
</dbReference>
<dbReference type="GO" id="GO:1902104">
    <property type="term" value="P:positive regulation of metaphase/anaphase transition of meiotic cell cycle"/>
    <property type="evidence" value="ECO:0007669"/>
    <property type="project" value="EnsemblFungi"/>
</dbReference>
<dbReference type="GO" id="GO:0031536">
    <property type="term" value="P:positive regulation of exit from mitosis"/>
    <property type="evidence" value="ECO:0007669"/>
    <property type="project" value="EnsemblFungi"/>
</dbReference>
<feature type="domain" description="Peptidase C50" evidence="5">
    <location>
        <begin position="1461"/>
        <end position="1560"/>
    </location>
</feature>
<evidence type="ECO:0000256" key="1">
    <source>
        <dbReference type="ARBA" id="ARBA00000451"/>
    </source>
</evidence>
<dbReference type="eggNOG" id="KOG1849">
    <property type="taxonomic scope" value="Eukaryota"/>
</dbReference>
<dbReference type="GO" id="GO:0005737">
    <property type="term" value="C:cytoplasm"/>
    <property type="evidence" value="ECO:0007669"/>
    <property type="project" value="EnsemblFungi"/>
</dbReference>
<name>G0WDN6_NAUDC</name>
<dbReference type="RefSeq" id="XP_003671140.2">
    <property type="nucleotide sequence ID" value="XM_003671092.2"/>
</dbReference>
<dbReference type="GO" id="GO:0072686">
    <property type="term" value="C:mitotic spindle"/>
    <property type="evidence" value="ECO:0007669"/>
    <property type="project" value="TreeGrafter"/>
</dbReference>
<dbReference type="GO" id="GO:1990520">
    <property type="term" value="C:separase-securin complex"/>
    <property type="evidence" value="ECO:0007669"/>
    <property type="project" value="EnsemblFungi"/>
</dbReference>
<dbReference type="OrthoDB" id="10255632at2759"/>
<dbReference type="GO" id="GO:0032888">
    <property type="term" value="P:regulation of mitotic spindle elongation"/>
    <property type="evidence" value="ECO:0007669"/>
    <property type="project" value="EnsemblFungi"/>
</dbReference>
<keyword evidence="3" id="KW-0378">Hydrolase</keyword>
<dbReference type="Proteomes" id="UP000000689">
    <property type="component" value="Chromosome 7"/>
</dbReference>
<dbReference type="PANTHER" id="PTHR12792:SF0">
    <property type="entry name" value="SEPARIN"/>
    <property type="match status" value="1"/>
</dbReference>
<dbReference type="GO" id="GO:0044732">
    <property type="term" value="C:mitotic spindle pole body"/>
    <property type="evidence" value="ECO:0007669"/>
    <property type="project" value="TreeGrafter"/>
</dbReference>
<dbReference type="GO" id="GO:0006915">
    <property type="term" value="P:apoptotic process"/>
    <property type="evidence" value="ECO:0007669"/>
    <property type="project" value="EnsemblFungi"/>
</dbReference>
<sequence length="1648" mass="192415">MSKTEDPLNEISRNGSSQAKINSFLTNSGKTNNRNHTSKPVHIYDLKQGKENWPIVISHDIEKNYNLITEFLKESNVQRHRIDQIHDIFTFMYSELVKSHLLRQLQTLSKQHLMLIVKLMNANELEYSQKEIFLLYNATNLIKIEDWEGILLADFNCNNRHYLSTLKILSLQLLLKKKLYVTYHETIIELFSHDDRYLLQDPKLKIHTIIKLVLNMFSVLPNYKILFGLKFLQYIKQFNLSFETYLKNMVQTTFEKQLLNYSVKSFHSCKYFLNSFYLKYSKYNTQLNKIMLRSLIPNVDNIVSNGLFLTELKRNSDFNISCCCFTHDQMNEFVTNVEKFINNKESIQNSAWLTTMNSIWKLVKNENFEKNKRILTIFDKLLNALNSNIIAYKNCENELIPLIETLIQFCNDIQESRRISNIINVLFNCSVVLKNYKFLEMAAKLEILKYLASDNQPDQWKMIATKFEKFISSTSNHEHKLALFSYIFNVYVLTDKFNLPMILDFCQTLFLRCFSRLKLTHFIQFKHCSELMLVIVYSNSSILTIPYQDWSILSQMLFFCINGNFELTPLDINNNSNKNQYLYHYEVLIKSAYILNIDMKRHSTNNLLLLTRSFIDKWILRLELSQYKERKDDISSFEVNFVKTLFQYLNFNNFHLLIIELASAIKNIPEYYPSLIMQTEKWLLESYIDLQFNNRIMDLTNNLVQLVQLDLQNAKLDKLLPFLKMKSSLFAWENNPTAFERLFIKELPTLRPDIFDTTNKSKLSSSQYVEVLLFNINVLNDASKLHMFQHDIASSVIENKKALKFATALIKKSDKLSQSSRLSLIKSLSTSFINLIEIFVQIGLAKDSDFYTKELSKVISELGEPSAVYACLRYLHTYYKLTEQESHATVTLQKANKTFDYINGEQDIQSLCMFLFDNNECNKIDQSLKLFFGDQIKETFLPQYWKLQMGEQIEEITCLKKFRAAHLINKLNNIYQHALKSLQEDPFFKGLFESILVIPGISQPNMIKKKAPTYKQLHLFHDNDGKNDPLTPVKRKLSLSIYDSPRSSNMTPKGKHMKQKFDKVAAIKNLKIIKEAIENLELQSLRHHELQKVSSLFSLSLTMLSSINDNLTLDKDFIRALTLADLPKRLPLYYDKILSTVNDGMYRTGNLLPFNPQSMLTSKVELLNDLDPLSFRSNSFTFNIITIDVCSITGNLLLSKIDPVTKKLNHLSIPLNRGNARDLDTLYLSFKDASMELQNIIEESNRSTSFEVTNLIKTKEQRKEWWDLRHELDGRLQTLLQNIEYSWFNGFKGIFDTTKINESAFKDFKEKFYEILHQNLPSRKQLGNPYMFLQIEDWILQAMLKLDPLDKQFLSQMEDLIYCILDILLFHGEENAYDEIDFSLLHIQLEEQIRRYQSKSLHTSNEIDHTFLIVSNSCHSFPWESLSFMKDLSITRVPSLQWLSSTLQKWNKDLFGGILVNERISMILNPYGDLNRTEERFRELFKNIATNRPSSKLLINEKPDENQFLDMLSNSNLFIYVGHGGGEQYIRAREIKKQDNVAPAFLLGCSSASMKYFGKLEPTGTVHSYLLGGSPMVVGNLWDVTDKDIDKFSQEVFEKVGFVEMNRSNSKPMNVARAVNESRDICHLKYLNGAAPVVFGLPLLFYLE</sequence>
<dbReference type="PROSITE" id="PS51700">
    <property type="entry name" value="SEPARIN"/>
    <property type="match status" value="1"/>
</dbReference>
<dbReference type="GO" id="GO:0051307">
    <property type="term" value="P:meiotic chromosome separation"/>
    <property type="evidence" value="ECO:0007669"/>
    <property type="project" value="TreeGrafter"/>
</dbReference>
<dbReference type="EC" id="3.4.22.49" evidence="2"/>
<proteinExistence type="predicted"/>
<dbReference type="GO" id="GO:0007135">
    <property type="term" value="P:meiosis II"/>
    <property type="evidence" value="ECO:0007669"/>
    <property type="project" value="EnsemblFungi"/>
</dbReference>
<evidence type="ECO:0000313" key="7">
    <source>
        <dbReference type="Proteomes" id="UP000000689"/>
    </source>
</evidence>
<dbReference type="InterPro" id="IPR030397">
    <property type="entry name" value="SEPARIN_core_dom"/>
</dbReference>
<dbReference type="STRING" id="1071378.G0WDN6"/>
<evidence type="ECO:0000259" key="5">
    <source>
        <dbReference type="PROSITE" id="PS51700"/>
    </source>
</evidence>
<evidence type="ECO:0000256" key="4">
    <source>
        <dbReference type="ARBA" id="ARBA00022829"/>
    </source>
</evidence>
<evidence type="ECO:0000313" key="6">
    <source>
        <dbReference type="EMBL" id="CCD25897.2"/>
    </source>
</evidence>
<dbReference type="InterPro" id="IPR005314">
    <property type="entry name" value="Peptidase_C50"/>
</dbReference>
<organism evidence="6 7">
    <name type="scientific">Naumovozyma dairenensis (strain ATCC 10597 / BCRC 20456 / CBS 421 / NBRC 0211 / NRRL Y-12639)</name>
    <name type="common">Saccharomyces dairenensis</name>
    <dbReference type="NCBI Taxonomy" id="1071378"/>
    <lineage>
        <taxon>Eukaryota</taxon>
        <taxon>Fungi</taxon>
        <taxon>Dikarya</taxon>
        <taxon>Ascomycota</taxon>
        <taxon>Saccharomycotina</taxon>
        <taxon>Saccharomycetes</taxon>
        <taxon>Saccharomycetales</taxon>
        <taxon>Saccharomycetaceae</taxon>
        <taxon>Naumovozyma</taxon>
    </lineage>
</organism>
<dbReference type="OMA" id="SRDVCHL"/>
<dbReference type="GO" id="GO:1904750">
    <property type="term" value="P:negative regulation of protein localization to nucleolus"/>
    <property type="evidence" value="ECO:0007669"/>
    <property type="project" value="EnsemblFungi"/>
</dbReference>
<keyword evidence="4" id="KW-0159">Chromosome partition</keyword>
<dbReference type="HOGENOM" id="CLU_243454_0_0_1"/>
<dbReference type="GO" id="GO:0004197">
    <property type="term" value="F:cysteine-type endopeptidase activity"/>
    <property type="evidence" value="ECO:0007669"/>
    <property type="project" value="EnsemblFungi"/>
</dbReference>
<gene>
    <name evidence="6" type="primary">NDAI0G01210</name>
    <name evidence="6" type="ordered locus">NDAI_0G01210</name>
</gene>
<dbReference type="Pfam" id="PF03568">
    <property type="entry name" value="Separin_C"/>
    <property type="match status" value="1"/>
</dbReference>
<dbReference type="GO" id="GO:0000070">
    <property type="term" value="P:mitotic sister chromatid segregation"/>
    <property type="evidence" value="ECO:0007669"/>
    <property type="project" value="EnsemblFungi"/>
</dbReference>
<comment type="catalytic activity">
    <reaction evidence="1">
        <text>All bonds known to be hydrolyzed by this endopeptidase have arginine in P1 and an acidic residue in P4. P6 is often occupied by an acidic residue or by a hydroxy-amino-acid residue, the phosphorylation of which enhances cleavage.</text>
        <dbReference type="EC" id="3.4.22.49"/>
    </reaction>
</comment>
<accession>G0WDN6</accession>
<evidence type="ECO:0000256" key="3">
    <source>
        <dbReference type="ARBA" id="ARBA00022801"/>
    </source>
</evidence>
<protein>
    <recommendedName>
        <fullName evidence="2">separase</fullName>
        <ecNumber evidence="2">3.4.22.49</ecNumber>
    </recommendedName>
</protein>
<dbReference type="MEROPS" id="C50.001"/>
<dbReference type="GO" id="GO:0005634">
    <property type="term" value="C:nucleus"/>
    <property type="evidence" value="ECO:0007669"/>
    <property type="project" value="EnsemblFungi"/>
</dbReference>
<dbReference type="KEGG" id="ndi:NDAI_0G01210"/>